<keyword evidence="4 6" id="KW-1133">Transmembrane helix</keyword>
<evidence type="ECO:0000256" key="5">
    <source>
        <dbReference type="ARBA" id="ARBA00023136"/>
    </source>
</evidence>
<evidence type="ECO:0008006" key="8">
    <source>
        <dbReference type="Google" id="ProtNLM"/>
    </source>
</evidence>
<accession>A0A644XP51</accession>
<evidence type="ECO:0000256" key="3">
    <source>
        <dbReference type="ARBA" id="ARBA00022692"/>
    </source>
</evidence>
<evidence type="ECO:0000313" key="7">
    <source>
        <dbReference type="EMBL" id="MPM17561.1"/>
    </source>
</evidence>
<feature type="transmembrane region" description="Helical" evidence="6">
    <location>
        <begin position="89"/>
        <end position="109"/>
    </location>
</feature>
<dbReference type="Pfam" id="PF06146">
    <property type="entry name" value="PsiE"/>
    <property type="match status" value="1"/>
</dbReference>
<evidence type="ECO:0000256" key="2">
    <source>
        <dbReference type="ARBA" id="ARBA00022475"/>
    </source>
</evidence>
<name>A0A644XP51_9ZZZZ</name>
<feature type="transmembrane region" description="Helical" evidence="6">
    <location>
        <begin position="61"/>
        <end position="82"/>
    </location>
</feature>
<proteinExistence type="predicted"/>
<comment type="caution">
    <text evidence="7">The sequence shown here is derived from an EMBL/GenBank/DDBJ whole genome shotgun (WGS) entry which is preliminary data.</text>
</comment>
<keyword evidence="3 6" id="KW-0812">Transmembrane</keyword>
<organism evidence="7">
    <name type="scientific">bioreactor metagenome</name>
    <dbReference type="NCBI Taxonomy" id="1076179"/>
    <lineage>
        <taxon>unclassified sequences</taxon>
        <taxon>metagenomes</taxon>
        <taxon>ecological metagenomes</taxon>
    </lineage>
</organism>
<dbReference type="InterPro" id="IPR020948">
    <property type="entry name" value="P_starv_induced_PsiE-like"/>
</dbReference>
<protein>
    <recommendedName>
        <fullName evidence="8">Protein PsiE</fullName>
    </recommendedName>
</protein>
<dbReference type="EMBL" id="VSSQ01002819">
    <property type="protein sequence ID" value="MPM17561.1"/>
    <property type="molecule type" value="Genomic_DNA"/>
</dbReference>
<gene>
    <name evidence="7" type="ORF">SDC9_63957</name>
</gene>
<keyword evidence="2" id="KW-1003">Cell membrane</keyword>
<dbReference type="GO" id="GO:0005886">
    <property type="term" value="C:plasma membrane"/>
    <property type="evidence" value="ECO:0007669"/>
    <property type="project" value="UniProtKB-SubCell"/>
</dbReference>
<feature type="transmembrane region" description="Helical" evidence="6">
    <location>
        <begin position="12"/>
        <end position="41"/>
    </location>
</feature>
<evidence type="ECO:0000256" key="1">
    <source>
        <dbReference type="ARBA" id="ARBA00004651"/>
    </source>
</evidence>
<feature type="transmembrane region" description="Helical" evidence="6">
    <location>
        <begin position="115"/>
        <end position="134"/>
    </location>
</feature>
<sequence>MVMTNFIKKYERYVFILLSVILMLYIAVEIFELVYQFFLSILSPEQSNGRLLVSNSLLKDFLPIFFNILIAIELIDTFLVYMQKHTIKVLNILLIGLIAIGRKLIAFDFNDLSGLSNLGLAALIIALAGGYYLIKTDEYKERECKDKFDNKID</sequence>
<evidence type="ECO:0000256" key="6">
    <source>
        <dbReference type="SAM" id="Phobius"/>
    </source>
</evidence>
<evidence type="ECO:0000256" key="4">
    <source>
        <dbReference type="ARBA" id="ARBA00022989"/>
    </source>
</evidence>
<reference evidence="7" key="1">
    <citation type="submission" date="2019-08" db="EMBL/GenBank/DDBJ databases">
        <authorList>
            <person name="Kucharzyk K."/>
            <person name="Murdoch R.W."/>
            <person name="Higgins S."/>
            <person name="Loffler F."/>
        </authorList>
    </citation>
    <scope>NUCLEOTIDE SEQUENCE</scope>
</reference>
<dbReference type="AlphaFoldDB" id="A0A644XP51"/>
<comment type="subcellular location">
    <subcellularLocation>
        <location evidence="1">Cell membrane</location>
        <topology evidence="1">Multi-pass membrane protein</topology>
    </subcellularLocation>
</comment>
<keyword evidence="5 6" id="KW-0472">Membrane</keyword>